<dbReference type="EMBL" id="CM055114">
    <property type="protein sequence ID" value="KAJ7514837.1"/>
    <property type="molecule type" value="Genomic_DNA"/>
</dbReference>
<evidence type="ECO:0000313" key="2">
    <source>
        <dbReference type="Proteomes" id="UP001162992"/>
    </source>
</evidence>
<organism evidence="1 2">
    <name type="scientific">Diphasiastrum complanatum</name>
    <name type="common">Issler's clubmoss</name>
    <name type="synonym">Lycopodium complanatum</name>
    <dbReference type="NCBI Taxonomy" id="34168"/>
    <lineage>
        <taxon>Eukaryota</taxon>
        <taxon>Viridiplantae</taxon>
        <taxon>Streptophyta</taxon>
        <taxon>Embryophyta</taxon>
        <taxon>Tracheophyta</taxon>
        <taxon>Lycopodiopsida</taxon>
        <taxon>Lycopodiales</taxon>
        <taxon>Lycopodiaceae</taxon>
        <taxon>Lycopodioideae</taxon>
        <taxon>Diphasiastrum</taxon>
    </lineage>
</organism>
<gene>
    <name evidence="1" type="ORF">O6H91_23G061900</name>
</gene>
<comment type="caution">
    <text evidence="1">The sequence shown here is derived from an EMBL/GenBank/DDBJ whole genome shotgun (WGS) entry which is preliminary data.</text>
</comment>
<accession>A0ACC2ABC8</accession>
<dbReference type="Proteomes" id="UP001162992">
    <property type="component" value="Chromosome 23"/>
</dbReference>
<reference evidence="2" key="1">
    <citation type="journal article" date="2024" name="Proc. Natl. Acad. Sci. U.S.A.">
        <title>Extraordinary preservation of gene collinearity over three hundred million years revealed in homosporous lycophytes.</title>
        <authorList>
            <person name="Li C."/>
            <person name="Wickell D."/>
            <person name="Kuo L.Y."/>
            <person name="Chen X."/>
            <person name="Nie B."/>
            <person name="Liao X."/>
            <person name="Peng D."/>
            <person name="Ji J."/>
            <person name="Jenkins J."/>
            <person name="Williams M."/>
            <person name="Shu S."/>
            <person name="Plott C."/>
            <person name="Barry K."/>
            <person name="Rajasekar S."/>
            <person name="Grimwood J."/>
            <person name="Han X."/>
            <person name="Sun S."/>
            <person name="Hou Z."/>
            <person name="He W."/>
            <person name="Dai G."/>
            <person name="Sun C."/>
            <person name="Schmutz J."/>
            <person name="Leebens-Mack J.H."/>
            <person name="Li F.W."/>
            <person name="Wang L."/>
        </authorList>
    </citation>
    <scope>NUCLEOTIDE SEQUENCE [LARGE SCALE GENOMIC DNA]</scope>
    <source>
        <strain evidence="2">cv. PW_Plant_1</strain>
    </source>
</reference>
<evidence type="ECO:0000313" key="1">
    <source>
        <dbReference type="EMBL" id="KAJ7514837.1"/>
    </source>
</evidence>
<sequence>MATTTKKFNFICRFEVNVSLIQTHLAELNLQYLANFQPNRVVEDAAKEFIIIFVLDEDGSLCTNVRGVSMKIIEEGYCTALELPFNFDKPEVPPVTMLEFL</sequence>
<name>A0ACC2ABC8_DIPCM</name>
<keyword evidence="2" id="KW-1185">Reference proteome</keyword>
<protein>
    <submittedName>
        <fullName evidence="1">Uncharacterized protein</fullName>
    </submittedName>
</protein>
<proteinExistence type="predicted"/>